<evidence type="ECO:0000313" key="1">
    <source>
        <dbReference type="EMBL" id="MFB9947338.1"/>
    </source>
</evidence>
<proteinExistence type="predicted"/>
<dbReference type="RefSeq" id="WP_377254583.1">
    <property type="nucleotide sequence ID" value="NZ_JBHMAA010000002.1"/>
</dbReference>
<organism evidence="1 2">
    <name type="scientific">Rhizobium puerariae</name>
    <dbReference type="NCBI Taxonomy" id="1585791"/>
    <lineage>
        <taxon>Bacteria</taxon>
        <taxon>Pseudomonadati</taxon>
        <taxon>Pseudomonadota</taxon>
        <taxon>Alphaproteobacteria</taxon>
        <taxon>Hyphomicrobiales</taxon>
        <taxon>Rhizobiaceae</taxon>
        <taxon>Rhizobium/Agrobacterium group</taxon>
        <taxon>Rhizobium</taxon>
    </lineage>
</organism>
<keyword evidence="2" id="KW-1185">Reference proteome</keyword>
<gene>
    <name evidence="1" type="ORF">ACFFP0_00690</name>
</gene>
<dbReference type="EMBL" id="JBHMAA010000002">
    <property type="protein sequence ID" value="MFB9947338.1"/>
    <property type="molecule type" value="Genomic_DNA"/>
</dbReference>
<evidence type="ECO:0008006" key="3">
    <source>
        <dbReference type="Google" id="ProtNLM"/>
    </source>
</evidence>
<name>A0ABV6ACD7_9HYPH</name>
<protein>
    <recommendedName>
        <fullName evidence="3">Helix-turn-helix domain-containing protein</fullName>
    </recommendedName>
</protein>
<accession>A0ABV6ACD7</accession>
<dbReference type="Proteomes" id="UP001589692">
    <property type="component" value="Unassembled WGS sequence"/>
</dbReference>
<sequence length="99" mass="11094">MPGPLGNIYSLEEAATHLRLSKRKMAKIAKTNGLCSVHGRDILFSEEDIRAIWGLLRASPSLLAQKKAAARPISESRAYENLLAHAKKRAEERSSRRRK</sequence>
<evidence type="ECO:0000313" key="2">
    <source>
        <dbReference type="Proteomes" id="UP001589692"/>
    </source>
</evidence>
<reference evidence="1 2" key="1">
    <citation type="submission" date="2024-09" db="EMBL/GenBank/DDBJ databases">
        <authorList>
            <person name="Sun Q."/>
            <person name="Mori K."/>
        </authorList>
    </citation>
    <scope>NUCLEOTIDE SEQUENCE [LARGE SCALE GENOMIC DNA]</scope>
    <source>
        <strain evidence="1 2">TBRC 4938</strain>
    </source>
</reference>
<comment type="caution">
    <text evidence="1">The sequence shown here is derived from an EMBL/GenBank/DDBJ whole genome shotgun (WGS) entry which is preliminary data.</text>
</comment>